<gene>
    <name evidence="13" type="ORF">N7494_004949</name>
</gene>
<dbReference type="Pfam" id="PF01596">
    <property type="entry name" value="Methyltransf_3"/>
    <property type="match status" value="1"/>
</dbReference>
<keyword evidence="8" id="KW-0931">ER-Golgi transport</keyword>
<evidence type="ECO:0000256" key="3">
    <source>
        <dbReference type="ARBA" id="ARBA00022448"/>
    </source>
</evidence>
<evidence type="ECO:0000256" key="7">
    <source>
        <dbReference type="ARBA" id="ARBA00022824"/>
    </source>
</evidence>
<dbReference type="Gene3D" id="3.30.450.70">
    <property type="match status" value="1"/>
</dbReference>
<evidence type="ECO:0000256" key="6">
    <source>
        <dbReference type="ARBA" id="ARBA00022691"/>
    </source>
</evidence>
<dbReference type="GO" id="GO:0032259">
    <property type="term" value="P:methylation"/>
    <property type="evidence" value="ECO:0007669"/>
    <property type="project" value="UniProtKB-KW"/>
</dbReference>
<evidence type="ECO:0000313" key="14">
    <source>
        <dbReference type="Proteomes" id="UP001220324"/>
    </source>
</evidence>
<keyword evidence="5" id="KW-0808">Transferase</keyword>
<dbReference type="InterPro" id="IPR029063">
    <property type="entry name" value="SAM-dependent_MTases_sf"/>
</dbReference>
<keyword evidence="9" id="KW-0333">Golgi apparatus</keyword>
<evidence type="ECO:0000256" key="8">
    <source>
        <dbReference type="ARBA" id="ARBA00022892"/>
    </source>
</evidence>
<dbReference type="PANTHER" id="PTHR23249:SF15">
    <property type="entry name" value="TRAFFICKING PROTEIN PARTICLE COMPLEX SUBUNIT 4"/>
    <property type="match status" value="1"/>
</dbReference>
<comment type="subcellular location">
    <subcellularLocation>
        <location evidence="1">Endoplasmic reticulum</location>
    </subcellularLocation>
    <subcellularLocation>
        <location evidence="2">Golgi apparatus</location>
    </subcellularLocation>
</comment>
<proteinExistence type="inferred from homology"/>
<reference evidence="13 14" key="1">
    <citation type="journal article" date="2023" name="IMA Fungus">
        <title>Comparative genomic study of the Penicillium genus elucidates a diverse pangenome and 15 lateral gene transfer events.</title>
        <authorList>
            <person name="Petersen C."/>
            <person name="Sorensen T."/>
            <person name="Nielsen M.R."/>
            <person name="Sondergaard T.E."/>
            <person name="Sorensen J.L."/>
            <person name="Fitzpatrick D.A."/>
            <person name="Frisvad J.C."/>
            <person name="Nielsen K.L."/>
        </authorList>
    </citation>
    <scope>NUCLEOTIDE SEQUENCE [LARGE SCALE GENOMIC DNA]</scope>
    <source>
        <strain evidence="13 14">IBT 35679</strain>
    </source>
</reference>
<dbReference type="PROSITE" id="PS51682">
    <property type="entry name" value="SAM_OMT_I"/>
    <property type="match status" value="1"/>
</dbReference>
<dbReference type="SUPFAM" id="SSF64356">
    <property type="entry name" value="SNARE-like"/>
    <property type="match status" value="1"/>
</dbReference>
<dbReference type="GO" id="GO:0005783">
    <property type="term" value="C:endoplasmic reticulum"/>
    <property type="evidence" value="ECO:0007669"/>
    <property type="project" value="UniProtKB-SubCell"/>
</dbReference>
<keyword evidence="6" id="KW-0949">S-adenosyl-L-methionine</keyword>
<evidence type="ECO:0008006" key="15">
    <source>
        <dbReference type="Google" id="ProtNLM"/>
    </source>
</evidence>
<dbReference type="InterPro" id="IPR002935">
    <property type="entry name" value="SAM_O-MeTrfase"/>
</dbReference>
<keyword evidence="7" id="KW-0256">Endoplasmic reticulum</keyword>
<dbReference type="GO" id="GO:0030008">
    <property type="term" value="C:TRAPP complex"/>
    <property type="evidence" value="ECO:0007669"/>
    <property type="project" value="InterPro"/>
</dbReference>
<dbReference type="EMBL" id="JAQIZZ010000003">
    <property type="protein sequence ID" value="KAJ5547364.1"/>
    <property type="molecule type" value="Genomic_DNA"/>
</dbReference>
<comment type="caution">
    <text evidence="13">The sequence shown here is derived from an EMBL/GenBank/DDBJ whole genome shotgun (WGS) entry which is preliminary data.</text>
</comment>
<dbReference type="Gene3D" id="3.40.50.150">
    <property type="entry name" value="Vaccinia Virus protein VP39"/>
    <property type="match status" value="1"/>
</dbReference>
<dbReference type="GO" id="GO:0005794">
    <property type="term" value="C:Golgi apparatus"/>
    <property type="evidence" value="ECO:0007669"/>
    <property type="project" value="UniProtKB-SubCell"/>
</dbReference>
<dbReference type="GO" id="GO:0006888">
    <property type="term" value="P:endoplasmic reticulum to Golgi vesicle-mediated transport"/>
    <property type="evidence" value="ECO:0007669"/>
    <property type="project" value="TreeGrafter"/>
</dbReference>
<dbReference type="AlphaFoldDB" id="A0AAD6GJ58"/>
<dbReference type="SUPFAM" id="SSF53335">
    <property type="entry name" value="S-adenosyl-L-methionine-dependent methyltransferases"/>
    <property type="match status" value="1"/>
</dbReference>
<accession>A0AAD6GJ58</accession>
<evidence type="ECO:0000256" key="4">
    <source>
        <dbReference type="ARBA" id="ARBA00022603"/>
    </source>
</evidence>
<keyword evidence="4" id="KW-0489">Methyltransferase</keyword>
<dbReference type="InterPro" id="IPR007233">
    <property type="entry name" value="TRAPPC"/>
</dbReference>
<dbReference type="Pfam" id="PF04099">
    <property type="entry name" value="Sybindin"/>
    <property type="match status" value="1"/>
</dbReference>
<protein>
    <recommendedName>
        <fullName evidence="15">Trafficking protein particle complex subunit</fullName>
    </recommendedName>
</protein>
<dbReference type="InterPro" id="IPR011012">
    <property type="entry name" value="Longin-like_dom_sf"/>
</dbReference>
<keyword evidence="3" id="KW-0813">Transport</keyword>
<evidence type="ECO:0000256" key="2">
    <source>
        <dbReference type="ARBA" id="ARBA00004555"/>
    </source>
</evidence>
<sequence>MAPDNLQEIFAQRAVELREYIFSQPASNFKSNPWALADAIETFSNEKGHMMIFRSKKLDVAKAALVAQQPAPRTILEFGTFVGKSALAWGAILRDIHGENVPEDVNVYTFDPNPLMVALTRDLVKLAGVEDVVHVLEGPGSECLQKLVDEGKVTSVDMAFFDHWEKFYLSDLQLIEELKLWREGSLAIADNTDMPGAPDYLAYVKAGGSGAAGAVKYESKSYETQGGRGPSVVEISTACYKRNNSTHLRPRLHQHSSSASCAFASPGATTSAQLTNPRTVFSLIIINKAGGLIYQREFQAGLHKLSTNDYLVLAGTFHGVHAITRSITPKIPLQTTASPVPSSPGTNAPSTSGYSYPVPGIPVSGLEQLETDKFRLTCFQTLTGTKFLLFTDPVSGSVESIMNKIYELYADYVMKNPFYQLEMPVRCEAFDRHLGAWLRGRT</sequence>
<evidence type="ECO:0000256" key="12">
    <source>
        <dbReference type="SAM" id="MobiDB-lite"/>
    </source>
</evidence>
<evidence type="ECO:0000256" key="9">
    <source>
        <dbReference type="ARBA" id="ARBA00023034"/>
    </source>
</evidence>
<dbReference type="GO" id="GO:0008171">
    <property type="term" value="F:O-methyltransferase activity"/>
    <property type="evidence" value="ECO:0007669"/>
    <property type="project" value="InterPro"/>
</dbReference>
<dbReference type="Proteomes" id="UP001220324">
    <property type="component" value="Unassembled WGS sequence"/>
</dbReference>
<dbReference type="PANTHER" id="PTHR23249">
    <property type="entry name" value="TRAFFICKING PROTEIN PARTICLE COMPLEX SUBUNIT"/>
    <property type="match status" value="1"/>
</dbReference>
<evidence type="ECO:0000313" key="13">
    <source>
        <dbReference type="EMBL" id="KAJ5547364.1"/>
    </source>
</evidence>
<name>A0AAD6GJ58_9EURO</name>
<dbReference type="CDD" id="cd14856">
    <property type="entry name" value="TRAPPC4_synbindin"/>
    <property type="match status" value="1"/>
</dbReference>
<feature type="region of interest" description="Disordered" evidence="12">
    <location>
        <begin position="334"/>
        <end position="354"/>
    </location>
</feature>
<comment type="similarity">
    <text evidence="11">Belongs to the TRAPP small subunits family. TRAPPC4 subfamily.</text>
</comment>
<evidence type="ECO:0000256" key="10">
    <source>
        <dbReference type="ARBA" id="ARBA00023453"/>
    </source>
</evidence>
<comment type="similarity">
    <text evidence="10">Belongs to the class I-like SAM-binding methyltransferase superfamily. Cation-dependent O-methyltransferase family.</text>
</comment>
<keyword evidence="14" id="KW-1185">Reference proteome</keyword>
<dbReference type="SMART" id="SM01399">
    <property type="entry name" value="Sybindin"/>
    <property type="match status" value="1"/>
</dbReference>
<evidence type="ECO:0000256" key="11">
    <source>
        <dbReference type="ARBA" id="ARBA00038179"/>
    </source>
</evidence>
<organism evidence="13 14">
    <name type="scientific">Penicillium frequentans</name>
    <dbReference type="NCBI Taxonomy" id="3151616"/>
    <lineage>
        <taxon>Eukaryota</taxon>
        <taxon>Fungi</taxon>
        <taxon>Dikarya</taxon>
        <taxon>Ascomycota</taxon>
        <taxon>Pezizomycotina</taxon>
        <taxon>Eurotiomycetes</taxon>
        <taxon>Eurotiomycetidae</taxon>
        <taxon>Eurotiales</taxon>
        <taxon>Aspergillaceae</taxon>
        <taxon>Penicillium</taxon>
    </lineage>
</organism>
<evidence type="ECO:0000256" key="5">
    <source>
        <dbReference type="ARBA" id="ARBA00022679"/>
    </source>
</evidence>
<evidence type="ECO:0000256" key="1">
    <source>
        <dbReference type="ARBA" id="ARBA00004240"/>
    </source>
</evidence>